<dbReference type="SUPFAM" id="SSF69318">
    <property type="entry name" value="Integrin alpha N-terminal domain"/>
    <property type="match status" value="1"/>
</dbReference>
<keyword evidence="1 3" id="KW-0732">Signal</keyword>
<evidence type="ECO:0000313" key="6">
    <source>
        <dbReference type="EMBL" id="SHI96993.1"/>
    </source>
</evidence>
<dbReference type="SMART" id="SM00560">
    <property type="entry name" value="LamGL"/>
    <property type="match status" value="2"/>
</dbReference>
<dbReference type="PANTHER" id="PTHR46580">
    <property type="entry name" value="SENSOR KINASE-RELATED"/>
    <property type="match status" value="1"/>
</dbReference>
<dbReference type="RefSeq" id="WP_072782985.1">
    <property type="nucleotide sequence ID" value="NZ_CP045292.1"/>
</dbReference>
<dbReference type="InterPro" id="IPR013517">
    <property type="entry name" value="FG-GAP"/>
</dbReference>
<gene>
    <name evidence="6" type="ORF">SAMN05444337_1229</name>
</gene>
<dbReference type="CDD" id="cd00110">
    <property type="entry name" value="LamG"/>
    <property type="match status" value="1"/>
</dbReference>
<evidence type="ECO:0000256" key="2">
    <source>
        <dbReference type="ARBA" id="ARBA00023157"/>
    </source>
</evidence>
<feature type="domain" description="Laminin G" evidence="4">
    <location>
        <begin position="480"/>
        <end position="600"/>
    </location>
</feature>
<protein>
    <submittedName>
        <fullName evidence="6">Por secretion system C-terminal sorting domain-containing protein</fullName>
    </submittedName>
</protein>
<dbReference type="InterPro" id="IPR006558">
    <property type="entry name" value="LamG-like"/>
</dbReference>
<organism evidence="6 7">
    <name type="scientific">Flavobacterium haoranii</name>
    <dbReference type="NCBI Taxonomy" id="683124"/>
    <lineage>
        <taxon>Bacteria</taxon>
        <taxon>Pseudomonadati</taxon>
        <taxon>Bacteroidota</taxon>
        <taxon>Flavobacteriia</taxon>
        <taxon>Flavobacteriales</taxon>
        <taxon>Flavobacteriaceae</taxon>
        <taxon>Flavobacterium</taxon>
    </lineage>
</organism>
<dbReference type="AlphaFoldDB" id="A0A1M6FH53"/>
<dbReference type="NCBIfam" id="TIGR04183">
    <property type="entry name" value="Por_Secre_tail"/>
    <property type="match status" value="1"/>
</dbReference>
<reference evidence="6 7" key="1">
    <citation type="submission" date="2016-11" db="EMBL/GenBank/DDBJ databases">
        <authorList>
            <person name="Jaros S."/>
            <person name="Januszkiewicz K."/>
            <person name="Wedrychowicz H."/>
        </authorList>
    </citation>
    <scope>NUCLEOTIDE SEQUENCE [LARGE SCALE GENOMIC DNA]</scope>
    <source>
        <strain evidence="6 7">DSM 22807</strain>
    </source>
</reference>
<dbReference type="InterPro" id="IPR028994">
    <property type="entry name" value="Integrin_alpha_N"/>
</dbReference>
<dbReference type="Proteomes" id="UP000184232">
    <property type="component" value="Unassembled WGS sequence"/>
</dbReference>
<dbReference type="STRING" id="683124.SAMN05444337_1229"/>
<evidence type="ECO:0000256" key="3">
    <source>
        <dbReference type="SAM" id="SignalP"/>
    </source>
</evidence>
<feature type="domain" description="LamG-like jellyroll fold" evidence="5">
    <location>
        <begin position="480"/>
        <end position="605"/>
    </location>
</feature>
<dbReference type="EMBL" id="FQZH01000001">
    <property type="protein sequence ID" value="SHI96993.1"/>
    <property type="molecule type" value="Genomic_DNA"/>
</dbReference>
<dbReference type="GO" id="GO:0004553">
    <property type="term" value="F:hydrolase activity, hydrolyzing O-glycosyl compounds"/>
    <property type="evidence" value="ECO:0007669"/>
    <property type="project" value="UniProtKB-ARBA"/>
</dbReference>
<sequence length="1077" mass="114860">MKHKYLLLILLLSGLKSFSQTDSFLTSTCIGTTTNPQNRFYQPQVADFDGDTDKDIIVLDESGVYRLFTNDGTNNFTQTTILSGLTWSSLISKDLDNDGDIDIVSSAGRIFINNGSAVFTELPGTFFTATGSIGAFRVADFNGDTKQDIIWLNATSNSTTVNQIWFNNGTTGNASFVLGTEIQNLNGYTNLGSVAGDIDNDGDIDLVFCQQGGWNGRVFKNNGSGVFTNTQNLPTYTGEGFLADWDNDGDINFLAYDYYNNWGLRLWKNDGTGTFGPVSTNSLITMPSVGAVDKIIDLNGDTWLDVVLRNGTGTRYFLNSGCQLTLSNQVLSNSWNGVAISDFNNDNKPDLFNAARDGQSCININDLNVQSYVAITAPVVSTTQVNYFVGQSASPLVATGNNILWYTTSTGGTGSTTAPTPSTAAAGSTSYWVVSTNANGCESERIEVVVTVSLAATHLNFDGSNDAVTVTGVNFPLGNTSRTIEAWIKTTQNNGGGAIMTYGNLTTNNRFALYQTGGKLNFVAENNDYNTNVTINDGNWHHIAATHDGTSLKVYLDGVQVGTSQAKTFNTTGNQFSIGYRGVASEYFNGSVDEIRVWNLARTAEQISGSMNCELNGSENGLVAYYQFNQGIDQADNSAITTLNATTGPNGTLTNFALNGSTSNWLAGSPVTTGSVVPGNASATSPIVYNQGETATALSATTGTNGTGLMWYTTATGGTGSTTAPTPSTAAAGSTSYWVASTNANGCESERVEIVVTVNANATHLNFDGVNDGVNLGNSLTTALNGANFVTAEAWIYIPNTTGIKTIIGNHVTTTQFNFRINNDYLETFLGFGSYALQSPAGSIVANTWQHVAMVYNDTTLKLYINGVEVASRAIPAAYALQSSTQPYMVGYSGFGGEFFNGSIDEVRVWNTALSETDIQVTKDCELQATQNGILAYYKFNQGFDNADNAPVTTLTDELGSYNGTLNNFSLTGTTSNWAAGSPVTTGNTCTTLSNSGFETISNFKVFPNPSNGLYNISTTELTSIQIYDVVGKLIMNNEVNAGTSTINIHNFPAGVYILRYSGKENNTNGTIKLIKN</sequence>
<feature type="chain" id="PRO_5012454965" evidence="3">
    <location>
        <begin position="22"/>
        <end position="1077"/>
    </location>
</feature>
<accession>A0A1M6FH53</accession>
<keyword evidence="7" id="KW-1185">Reference proteome</keyword>
<dbReference type="OrthoDB" id="9801383at2"/>
<dbReference type="Pfam" id="PF13385">
    <property type="entry name" value="Laminin_G_3"/>
    <property type="match status" value="2"/>
</dbReference>
<evidence type="ECO:0000313" key="7">
    <source>
        <dbReference type="Proteomes" id="UP000184232"/>
    </source>
</evidence>
<dbReference type="Pfam" id="PF18962">
    <property type="entry name" value="Por_Secre_tail"/>
    <property type="match status" value="1"/>
</dbReference>
<feature type="signal peptide" evidence="3">
    <location>
        <begin position="1"/>
        <end position="21"/>
    </location>
</feature>
<evidence type="ECO:0000259" key="4">
    <source>
        <dbReference type="SMART" id="SM00282"/>
    </source>
</evidence>
<dbReference type="Gene3D" id="2.60.120.200">
    <property type="match status" value="2"/>
</dbReference>
<name>A0A1M6FH53_9FLAO</name>
<dbReference type="InterPro" id="IPR013320">
    <property type="entry name" value="ConA-like_dom_sf"/>
</dbReference>
<dbReference type="Pfam" id="PF13517">
    <property type="entry name" value="FG-GAP_3"/>
    <property type="match status" value="2"/>
</dbReference>
<keyword evidence="2" id="KW-1015">Disulfide bond</keyword>
<dbReference type="SMART" id="SM00282">
    <property type="entry name" value="LamG"/>
    <property type="match status" value="1"/>
</dbReference>
<dbReference type="InterPro" id="IPR044023">
    <property type="entry name" value="Ig_7"/>
</dbReference>
<dbReference type="Pfam" id="PF19081">
    <property type="entry name" value="Ig_7"/>
    <property type="match status" value="2"/>
</dbReference>
<dbReference type="GO" id="GO:0005975">
    <property type="term" value="P:carbohydrate metabolic process"/>
    <property type="evidence" value="ECO:0007669"/>
    <property type="project" value="UniProtKB-ARBA"/>
</dbReference>
<dbReference type="SUPFAM" id="SSF49899">
    <property type="entry name" value="Concanavalin A-like lectins/glucanases"/>
    <property type="match status" value="2"/>
</dbReference>
<evidence type="ECO:0000259" key="5">
    <source>
        <dbReference type="SMART" id="SM00560"/>
    </source>
</evidence>
<feature type="domain" description="LamG-like jellyroll fold" evidence="5">
    <location>
        <begin position="788"/>
        <end position="917"/>
    </location>
</feature>
<proteinExistence type="predicted"/>
<dbReference type="InterPro" id="IPR001791">
    <property type="entry name" value="Laminin_G"/>
</dbReference>
<evidence type="ECO:0000256" key="1">
    <source>
        <dbReference type="ARBA" id="ARBA00022729"/>
    </source>
</evidence>
<dbReference type="InterPro" id="IPR026444">
    <property type="entry name" value="Secre_tail"/>
</dbReference>